<gene>
    <name evidence="5" type="ORF">IFK94_07720</name>
</gene>
<feature type="domain" description="VIT" evidence="4">
    <location>
        <begin position="20"/>
        <end position="148"/>
    </location>
</feature>
<evidence type="ECO:0000313" key="5">
    <source>
        <dbReference type="EMBL" id="MBD3867996.1"/>
    </source>
</evidence>
<organism evidence="5 6">
    <name type="scientific">Candidatus Polarisedimenticola svalbardensis</name>
    <dbReference type="NCBI Taxonomy" id="2886004"/>
    <lineage>
        <taxon>Bacteria</taxon>
        <taxon>Pseudomonadati</taxon>
        <taxon>Acidobacteriota</taxon>
        <taxon>Candidatus Polarisedimenticolia</taxon>
        <taxon>Candidatus Polarisedimenticolales</taxon>
        <taxon>Candidatus Polarisedimenticolaceae</taxon>
        <taxon>Candidatus Polarisedimenticola</taxon>
    </lineage>
</organism>
<dbReference type="PANTHER" id="PTHR45737">
    <property type="entry name" value="VON WILLEBRAND FACTOR A DOMAIN-CONTAINING PROTEIN 5A"/>
    <property type="match status" value="1"/>
</dbReference>
<evidence type="ECO:0000256" key="1">
    <source>
        <dbReference type="SAM" id="MobiDB-lite"/>
    </source>
</evidence>
<sequence length="662" mass="73925">MKRNIVVLIIGLMFGTATMAAGIMTPKDGPEGSIEIRDHDVNVVINNGFAVTTVDQVFFNPTDRDMEAVYTFPLPKNASLSELSLWIDGQEILGEVTEKEKAREIYRKEKEAGRNTAVAEKRDYLAFDVLVNPVLAGQETRVRLVYLQPIEIDGNIGRYVYPLEEGMIDEQVHSFWDMKEQVHRRFNFLCTVRSSYPIDSVRTKGLDHLAQVETESQGQWIVSINDEEGNAALNQDIVVYYRLAENTPARVDLLPFRDGQGPGTYMLVITPGNDLQPITEGIDWTVVLDLSGSMGGKIGSATDAVSRALEELRPEDRFRIALFSDNCRMLERGWQPVNKVNVEATSAKLMKLDVEGGTNLYAGLQEGLRGLETDRTSAVLLISDGGANVGPSEQKDFMELMEDKDVRVFTFVIGSGSNVPLMERIAEVSGGFSMSVSNQDDLYGRILQARSKLGLEAMHGIEVDLAGVGANDQSSLSFPTIYHGQQIVRFGRYTKHGEATLKLKARISGRDVEWETRVDFPEFDDSFPEMERLWAFAKTRELKQQIDDTGREGELREAIVDLGQTYSIVTDYTSMVVVEGQQFEEYQIERKNLSRVERERQARSVRTQSAPKPTRADSAAPMYKGRSSHGTGGRRGGGAVDFTLVWILGGSFITLRMLRRKG</sequence>
<feature type="signal peptide" evidence="2">
    <location>
        <begin position="1"/>
        <end position="20"/>
    </location>
</feature>
<keyword evidence="2" id="KW-0732">Signal</keyword>
<dbReference type="InterPro" id="IPR013694">
    <property type="entry name" value="VIT"/>
</dbReference>
<protein>
    <submittedName>
        <fullName evidence="5">VWA domain-containing protein</fullName>
    </submittedName>
</protein>
<dbReference type="SMART" id="SM00327">
    <property type="entry name" value="VWA"/>
    <property type="match status" value="1"/>
</dbReference>
<feature type="chain" id="PRO_5035261739" evidence="2">
    <location>
        <begin position="21"/>
        <end position="662"/>
    </location>
</feature>
<evidence type="ECO:0000259" key="3">
    <source>
        <dbReference type="PROSITE" id="PS50234"/>
    </source>
</evidence>
<dbReference type="Proteomes" id="UP000648239">
    <property type="component" value="Unassembled WGS sequence"/>
</dbReference>
<dbReference type="Pfam" id="PF13768">
    <property type="entry name" value="VWA_3"/>
    <property type="match status" value="1"/>
</dbReference>
<dbReference type="PANTHER" id="PTHR45737:SF6">
    <property type="entry name" value="VON WILLEBRAND FACTOR A DOMAIN-CONTAINING PROTEIN 5A"/>
    <property type="match status" value="1"/>
</dbReference>
<feature type="domain" description="VWFA" evidence="3">
    <location>
        <begin position="283"/>
        <end position="453"/>
    </location>
</feature>
<proteinExistence type="predicted"/>
<evidence type="ECO:0000313" key="6">
    <source>
        <dbReference type="Proteomes" id="UP000648239"/>
    </source>
</evidence>
<dbReference type="Pfam" id="PF08487">
    <property type="entry name" value="VIT"/>
    <property type="match status" value="1"/>
</dbReference>
<evidence type="ECO:0000256" key="2">
    <source>
        <dbReference type="SAM" id="SignalP"/>
    </source>
</evidence>
<dbReference type="EMBL" id="JACXWD010000020">
    <property type="protein sequence ID" value="MBD3867996.1"/>
    <property type="molecule type" value="Genomic_DNA"/>
</dbReference>
<name>A0A8J7C2L1_9BACT</name>
<dbReference type="SMART" id="SM00609">
    <property type="entry name" value="VIT"/>
    <property type="match status" value="1"/>
</dbReference>
<dbReference type="InterPro" id="IPR002035">
    <property type="entry name" value="VWF_A"/>
</dbReference>
<dbReference type="PROSITE" id="PS51468">
    <property type="entry name" value="VIT"/>
    <property type="match status" value="1"/>
</dbReference>
<dbReference type="PROSITE" id="PS50234">
    <property type="entry name" value="VWFA"/>
    <property type="match status" value="1"/>
</dbReference>
<dbReference type="InterPro" id="IPR036465">
    <property type="entry name" value="vWFA_dom_sf"/>
</dbReference>
<dbReference type="SUPFAM" id="SSF53300">
    <property type="entry name" value="vWA-like"/>
    <property type="match status" value="1"/>
</dbReference>
<accession>A0A8J7C2L1</accession>
<evidence type="ECO:0000259" key="4">
    <source>
        <dbReference type="PROSITE" id="PS51468"/>
    </source>
</evidence>
<dbReference type="Gene3D" id="3.40.50.410">
    <property type="entry name" value="von Willebrand factor, type A domain"/>
    <property type="match status" value="1"/>
</dbReference>
<dbReference type="AlphaFoldDB" id="A0A8J7C2L1"/>
<reference evidence="5 6" key="1">
    <citation type="submission" date="2020-08" db="EMBL/GenBank/DDBJ databases">
        <title>Acidobacteriota in marine sediments use diverse sulfur dissimilation pathways.</title>
        <authorList>
            <person name="Wasmund K."/>
        </authorList>
    </citation>
    <scope>NUCLEOTIDE SEQUENCE [LARGE SCALE GENOMIC DNA]</scope>
    <source>
        <strain evidence="5">MAG AM4</strain>
    </source>
</reference>
<comment type="caution">
    <text evidence="5">The sequence shown here is derived from an EMBL/GenBank/DDBJ whole genome shotgun (WGS) entry which is preliminary data.</text>
</comment>
<feature type="region of interest" description="Disordered" evidence="1">
    <location>
        <begin position="597"/>
        <end position="634"/>
    </location>
</feature>